<name>A0A6B2L6B0_9EUKA</name>
<keyword evidence="1" id="KW-0472">Membrane</keyword>
<keyword evidence="1" id="KW-0812">Transmembrane</keyword>
<reference evidence="2" key="1">
    <citation type="journal article" date="2020" name="J. Eukaryot. Microbiol.">
        <title>De novo Sequencing, Assembly and Annotation of the Transcriptome for the Free-Living Testate Amoeba Arcella intermedia.</title>
        <authorList>
            <person name="Ribeiro G.M."/>
            <person name="Porfirio-Sousa A.L."/>
            <person name="Maurer-Alcala X.X."/>
            <person name="Katz L.A."/>
            <person name="Lahr D.J.G."/>
        </authorList>
    </citation>
    <scope>NUCLEOTIDE SEQUENCE</scope>
</reference>
<accession>A0A6B2L6B0</accession>
<proteinExistence type="predicted"/>
<dbReference type="EMBL" id="GIBP01003481">
    <property type="protein sequence ID" value="NDV32450.1"/>
    <property type="molecule type" value="Transcribed_RNA"/>
</dbReference>
<keyword evidence="1" id="KW-1133">Transmembrane helix</keyword>
<protein>
    <submittedName>
        <fullName evidence="2">Uncharacterized protein</fullName>
    </submittedName>
</protein>
<dbReference type="AlphaFoldDB" id="A0A6B2L6B0"/>
<organism evidence="2">
    <name type="scientific">Arcella intermedia</name>
    <dbReference type="NCBI Taxonomy" id="1963864"/>
    <lineage>
        <taxon>Eukaryota</taxon>
        <taxon>Amoebozoa</taxon>
        <taxon>Tubulinea</taxon>
        <taxon>Elardia</taxon>
        <taxon>Arcellinida</taxon>
        <taxon>Sphaerothecina</taxon>
        <taxon>Arcellidae</taxon>
        <taxon>Arcella</taxon>
    </lineage>
</organism>
<sequence>MILLNSTARVLGHLFVTGNINSTGSTVSISDHSIMNVAGNLILKNGVFVMTGSSFINVSGCLDLSNVSLVLSGNPQSNTFNLMSFSPNCTNTPTYSHIAYDNPMECRSYTLTDKSTNKQIIFSISYDDSKCNTFQLWWVILLTLVVLIGLIILMYFSTKNSKIHKIFFPFSDRKKHQSQITASLYAASLKS</sequence>
<evidence type="ECO:0000256" key="1">
    <source>
        <dbReference type="SAM" id="Phobius"/>
    </source>
</evidence>
<feature type="transmembrane region" description="Helical" evidence="1">
    <location>
        <begin position="136"/>
        <end position="156"/>
    </location>
</feature>
<evidence type="ECO:0000313" key="2">
    <source>
        <dbReference type="EMBL" id="NDV32450.1"/>
    </source>
</evidence>